<evidence type="ECO:0000313" key="4">
    <source>
        <dbReference type="EMBL" id="EIE86340.1"/>
    </source>
</evidence>
<keyword evidence="5" id="KW-1185">Reference proteome</keyword>
<dbReference type="InterPro" id="IPR057596">
    <property type="entry name" value="RDRP_core"/>
</dbReference>
<comment type="similarity">
    <text evidence="2">Belongs to the RdRP family.</text>
</comment>
<keyword evidence="2" id="KW-0696">RNA-directed RNA polymerase</keyword>
<keyword evidence="2" id="KW-0808">Transferase</keyword>
<keyword evidence="1 2" id="KW-0694">RNA-binding</keyword>
<dbReference type="InterPro" id="IPR035979">
    <property type="entry name" value="RBD_domain_sf"/>
</dbReference>
<dbReference type="eggNOG" id="KOG0118">
    <property type="taxonomic scope" value="Eukaryota"/>
</dbReference>
<dbReference type="InterPro" id="IPR012677">
    <property type="entry name" value="Nucleotide-bd_a/b_plait_sf"/>
</dbReference>
<dbReference type="EC" id="2.7.7.48" evidence="2"/>
<proteinExistence type="inferred from homology"/>
<dbReference type="RefSeq" id="XP_067521736.1">
    <property type="nucleotide sequence ID" value="XM_067665635.1"/>
</dbReference>
<dbReference type="Pfam" id="PF05183">
    <property type="entry name" value="RdRP"/>
    <property type="match status" value="1"/>
</dbReference>
<evidence type="ECO:0000256" key="1">
    <source>
        <dbReference type="PROSITE-ProRule" id="PRU00176"/>
    </source>
</evidence>
<dbReference type="GO" id="GO:0031380">
    <property type="term" value="C:nuclear RNA-directed RNA polymerase complex"/>
    <property type="evidence" value="ECO:0007669"/>
    <property type="project" value="TreeGrafter"/>
</dbReference>
<dbReference type="GeneID" id="93618016"/>
<dbReference type="Gene3D" id="3.30.70.330">
    <property type="match status" value="3"/>
</dbReference>
<dbReference type="VEuPathDB" id="FungiDB:RO3G_11051"/>
<dbReference type="InterPro" id="IPR007855">
    <property type="entry name" value="RDRP"/>
</dbReference>
<evidence type="ECO:0000256" key="2">
    <source>
        <dbReference type="RuleBase" id="RU363098"/>
    </source>
</evidence>
<dbReference type="EMBL" id="CH476739">
    <property type="protein sequence ID" value="EIE86340.1"/>
    <property type="molecule type" value="Genomic_DNA"/>
</dbReference>
<accession>I1CD10</accession>
<dbReference type="Proteomes" id="UP000009138">
    <property type="component" value="Unassembled WGS sequence"/>
</dbReference>
<dbReference type="eggNOG" id="KOG0988">
    <property type="taxonomic scope" value="Eukaryota"/>
</dbReference>
<reference evidence="4 5" key="1">
    <citation type="journal article" date="2009" name="PLoS Genet.">
        <title>Genomic analysis of the basal lineage fungus Rhizopus oryzae reveals a whole-genome duplication.</title>
        <authorList>
            <person name="Ma L.-J."/>
            <person name="Ibrahim A.S."/>
            <person name="Skory C."/>
            <person name="Grabherr M.G."/>
            <person name="Burger G."/>
            <person name="Butler M."/>
            <person name="Elias M."/>
            <person name="Idnurm A."/>
            <person name="Lang B.F."/>
            <person name="Sone T."/>
            <person name="Abe A."/>
            <person name="Calvo S.E."/>
            <person name="Corrochano L.M."/>
            <person name="Engels R."/>
            <person name="Fu J."/>
            <person name="Hansberg W."/>
            <person name="Kim J.-M."/>
            <person name="Kodira C.D."/>
            <person name="Koehrsen M.J."/>
            <person name="Liu B."/>
            <person name="Miranda-Saavedra D."/>
            <person name="O'Leary S."/>
            <person name="Ortiz-Castellanos L."/>
            <person name="Poulter R."/>
            <person name="Rodriguez-Romero J."/>
            <person name="Ruiz-Herrera J."/>
            <person name="Shen Y.-Q."/>
            <person name="Zeng Q."/>
            <person name="Galagan J."/>
            <person name="Birren B.W."/>
            <person name="Cuomo C.A."/>
            <person name="Wickes B.L."/>
        </authorList>
    </citation>
    <scope>NUCLEOTIDE SEQUENCE [LARGE SCALE GENOMIC DNA]</scope>
    <source>
        <strain evidence="5">RA 99-880 / ATCC MYA-4621 / FGSC 9543 / NRRL 43880</strain>
    </source>
</reference>
<feature type="domain" description="RRM" evidence="3">
    <location>
        <begin position="1"/>
        <end position="74"/>
    </location>
</feature>
<gene>
    <name evidence="4" type="ORF">RO3G_11051</name>
</gene>
<comment type="catalytic activity">
    <reaction evidence="2">
        <text>RNA(n) + a ribonucleoside 5'-triphosphate = RNA(n+1) + diphosphate</text>
        <dbReference type="Rhea" id="RHEA:21248"/>
        <dbReference type="Rhea" id="RHEA-COMP:14527"/>
        <dbReference type="Rhea" id="RHEA-COMP:17342"/>
        <dbReference type="ChEBI" id="CHEBI:33019"/>
        <dbReference type="ChEBI" id="CHEBI:61557"/>
        <dbReference type="ChEBI" id="CHEBI:140395"/>
        <dbReference type="EC" id="2.7.7.48"/>
    </reaction>
</comment>
<dbReference type="GO" id="GO:0003723">
    <property type="term" value="F:RNA binding"/>
    <property type="evidence" value="ECO:0007669"/>
    <property type="project" value="UniProtKB-UniRule"/>
</dbReference>
<name>I1CD10_RHIO9</name>
<dbReference type="SMART" id="SM00360">
    <property type="entry name" value="RRM"/>
    <property type="match status" value="3"/>
</dbReference>
<dbReference type="STRING" id="246409.I1CD10"/>
<dbReference type="InParanoid" id="I1CD10"/>
<dbReference type="PANTHER" id="PTHR23079">
    <property type="entry name" value="RNA-DEPENDENT RNA POLYMERASE"/>
    <property type="match status" value="1"/>
</dbReference>
<dbReference type="OrthoDB" id="6513042at2759"/>
<evidence type="ECO:0000259" key="3">
    <source>
        <dbReference type="PROSITE" id="PS50102"/>
    </source>
</evidence>
<evidence type="ECO:0000313" key="5">
    <source>
        <dbReference type="Proteomes" id="UP000009138"/>
    </source>
</evidence>
<feature type="domain" description="RRM" evidence="3">
    <location>
        <begin position="95"/>
        <end position="174"/>
    </location>
</feature>
<keyword evidence="2" id="KW-0548">Nucleotidyltransferase</keyword>
<dbReference type="AlphaFoldDB" id="I1CD10"/>
<feature type="domain" description="RRM" evidence="3">
    <location>
        <begin position="191"/>
        <end position="263"/>
    </location>
</feature>
<sequence>MGELDSWMDENYLRQLWWNLGHEVSCRISVDKYGANYAFIDFLTREAASKSLITFNGTQIPNTNKVFKLNWSNRDSNGMPLLQRPTLMSNFLGDYCIFVGDLRADVDDNILLTTFQSRYKSAASAKVMVDPATGFSKGFGFVKFFDEIEQKRSLEEMQGAYVGSSRIRVSVARPKAKIETGPVVSGPEEITTVFVGGLNNTITEEELRAYFGTFGNIVAVKIIPLKNIAFIQYEKKSSAEQAISELNGSHLGGAKLRLSFGRTQLNVNPSAHYVPSSYQPPIITPPGISQPAIELVDPNYTISCNPIMFFVSITVINNIIPNNSGDIYDGTVIIELRQVPSYLERDKFIGNHYIEDKIVWVNFKIDSSEFVPRPFYTITKIQAKALSLGSFKSPNEFIEFWKVTSNVKFHIRYASRAVDIFFNHLDLEYRLTYRFKETEGDMIVERQDSSVFFTIQLRHPARISMFDNGKFSMTERGLEATGWERVTAVPLSTDLSPEPERTAPLTPDSKPGYLNLTQWTVLRLHFTPTSLLEFENNLANAAAYNLVPQNSNQLQSILRVISPNTLHAPTCYLDRVTLGLDFDTLYSLESAISYNFLNVYNLDRTFYQALKALECSAVREYLEMVVIRKTRLWDPLADLSDQQKRLGAIHKVPSRCFLVNKVIITPTSVFIEPRSLEVGNRVLRHFQDHIDRFLRVQFLDDGFNRVCAVRKPGDRMNEALYVRIRKLFDQGLQIGDRYYEFLAYSSSQLREHGCWFFASGKDLTAEMIRRWMGDFSREKVVSKYAARMGQCFSSSVAICSFHADEVETIPDMKHNGYIFSDGVGKMSLALAKKTRNQMNLGVDPSALQVRLGGSKGVLAVDPNLPKGVHVQLRPSQIKFDTDHLELEVVKIATYRNGYLNRQIIILMSALGVRDAYVLELVNTMLQNTEKILTDPLEALYALSPRSDDFGTSNMLVNAIQAGFLKSGDPYIQNILVLFRCSLLKELKKKAKVLVPKSACLIGVVDETGLLESNEVFVQVWDNSATGNINQVITDRVSIFRNPSLHPGDLRVLQAVDIPELHHLKNVVVFSSKGERDVPSMCSGGDLDGDEYTYEWAFIT</sequence>
<dbReference type="InterPro" id="IPR000504">
    <property type="entry name" value="RRM_dom"/>
</dbReference>
<protein>
    <recommendedName>
        <fullName evidence="2">RNA-dependent RNA polymerase</fullName>
        <ecNumber evidence="2">2.7.7.48</ecNumber>
    </recommendedName>
</protein>
<dbReference type="PROSITE" id="PS50102">
    <property type="entry name" value="RRM"/>
    <property type="match status" value="3"/>
</dbReference>
<dbReference type="GO" id="GO:0003968">
    <property type="term" value="F:RNA-directed RNA polymerase activity"/>
    <property type="evidence" value="ECO:0007669"/>
    <property type="project" value="UniProtKB-KW"/>
</dbReference>
<dbReference type="Pfam" id="PF00076">
    <property type="entry name" value="RRM_1"/>
    <property type="match status" value="3"/>
</dbReference>
<organism evidence="4 5">
    <name type="scientific">Rhizopus delemar (strain RA 99-880 / ATCC MYA-4621 / FGSC 9543 / NRRL 43880)</name>
    <name type="common">Mucormycosis agent</name>
    <name type="synonym">Rhizopus arrhizus var. delemar</name>
    <dbReference type="NCBI Taxonomy" id="246409"/>
    <lineage>
        <taxon>Eukaryota</taxon>
        <taxon>Fungi</taxon>
        <taxon>Fungi incertae sedis</taxon>
        <taxon>Mucoromycota</taxon>
        <taxon>Mucoromycotina</taxon>
        <taxon>Mucoromycetes</taxon>
        <taxon>Mucorales</taxon>
        <taxon>Mucorineae</taxon>
        <taxon>Rhizopodaceae</taxon>
        <taxon>Rhizopus</taxon>
    </lineage>
</organism>
<dbReference type="OMA" id="YRREYDC"/>
<dbReference type="GO" id="GO:0030422">
    <property type="term" value="P:siRNA processing"/>
    <property type="evidence" value="ECO:0007669"/>
    <property type="project" value="TreeGrafter"/>
</dbReference>
<dbReference type="PANTHER" id="PTHR23079:SF55">
    <property type="entry name" value="RNA-DIRECTED RNA POLYMERASE"/>
    <property type="match status" value="1"/>
</dbReference>
<dbReference type="SUPFAM" id="SSF54928">
    <property type="entry name" value="RNA-binding domain, RBD"/>
    <property type="match status" value="2"/>
</dbReference>